<proteinExistence type="inferred from homology"/>
<dbReference type="HOGENOM" id="CLU_017584_4_3_0"/>
<name>C5CEE3_KOSOT</name>
<reference evidence="8 9" key="1">
    <citation type="submission" date="2009-06" db="EMBL/GenBank/DDBJ databases">
        <title>Complete sequence of Thermotogales bacterium TBF 19.5.1.</title>
        <authorList>
            <consortium name="US DOE Joint Genome Institute"/>
            <person name="Lucas S."/>
            <person name="Copeland A."/>
            <person name="Lapidus A."/>
            <person name="Glavina del Rio T."/>
            <person name="Tice H."/>
            <person name="Bruce D."/>
            <person name="Goodwin L."/>
            <person name="Pitluck S."/>
            <person name="Chertkov O."/>
            <person name="Brettin T."/>
            <person name="Detter J.C."/>
            <person name="Han C."/>
            <person name="Schmutz J."/>
            <person name="Larimer F."/>
            <person name="Land M."/>
            <person name="Hauser L."/>
            <person name="Kyrpides N."/>
            <person name="Ovchinnikova G."/>
            <person name="Noll K."/>
        </authorList>
    </citation>
    <scope>NUCLEOTIDE SEQUENCE [LARGE SCALE GENOMIC DNA]</scope>
    <source>
        <strain evidence="9">ATCC BAA-1733 / DSM 21960 / TBF 19.5.1</strain>
    </source>
</reference>
<dbReference type="PANTHER" id="PTHR46383">
    <property type="entry name" value="ASPARTATE AMINOTRANSFERASE"/>
    <property type="match status" value="1"/>
</dbReference>
<dbReference type="Proteomes" id="UP000002382">
    <property type="component" value="Chromosome"/>
</dbReference>
<evidence type="ECO:0000313" key="9">
    <source>
        <dbReference type="Proteomes" id="UP000002382"/>
    </source>
</evidence>
<evidence type="ECO:0000256" key="5">
    <source>
        <dbReference type="ARBA" id="ARBA00022898"/>
    </source>
</evidence>
<dbReference type="InterPro" id="IPR015421">
    <property type="entry name" value="PyrdxlP-dep_Trfase_major"/>
</dbReference>
<keyword evidence="4 6" id="KW-0808">Transferase</keyword>
<dbReference type="EMBL" id="CP001634">
    <property type="protein sequence ID" value="ACR80183.1"/>
    <property type="molecule type" value="Genomic_DNA"/>
</dbReference>
<dbReference type="GO" id="GO:0008483">
    <property type="term" value="F:transaminase activity"/>
    <property type="evidence" value="ECO:0007669"/>
    <property type="project" value="UniProtKB-KW"/>
</dbReference>
<dbReference type="CDD" id="cd00609">
    <property type="entry name" value="AAT_like"/>
    <property type="match status" value="1"/>
</dbReference>
<dbReference type="EC" id="2.6.1.-" evidence="6"/>
<dbReference type="GO" id="GO:0030170">
    <property type="term" value="F:pyridoxal phosphate binding"/>
    <property type="evidence" value="ECO:0007669"/>
    <property type="project" value="InterPro"/>
</dbReference>
<comment type="similarity">
    <text evidence="2 6">Belongs to the class-I pyridoxal-phosphate-dependent aminotransferase family.</text>
</comment>
<dbReference type="PROSITE" id="PS00105">
    <property type="entry name" value="AA_TRANSFER_CLASS_1"/>
    <property type="match status" value="1"/>
</dbReference>
<dbReference type="STRING" id="521045.Kole_1492"/>
<dbReference type="eggNOG" id="COG0436">
    <property type="taxonomic scope" value="Bacteria"/>
</dbReference>
<feature type="domain" description="Aminotransferase class I/classII large" evidence="7">
    <location>
        <begin position="32"/>
        <end position="385"/>
    </location>
</feature>
<dbReference type="Gene3D" id="3.90.1150.10">
    <property type="entry name" value="Aspartate Aminotransferase, domain 1"/>
    <property type="match status" value="1"/>
</dbReference>
<comment type="cofactor">
    <cofactor evidence="1 6">
        <name>pyridoxal 5'-phosphate</name>
        <dbReference type="ChEBI" id="CHEBI:597326"/>
    </cofactor>
</comment>
<evidence type="ECO:0000256" key="6">
    <source>
        <dbReference type="RuleBase" id="RU000481"/>
    </source>
</evidence>
<dbReference type="GO" id="GO:0006520">
    <property type="term" value="P:amino acid metabolic process"/>
    <property type="evidence" value="ECO:0007669"/>
    <property type="project" value="InterPro"/>
</dbReference>
<organism evidence="8 9">
    <name type="scientific">Kosmotoga olearia (strain ATCC BAA-1733 / DSM 21960 / TBF 19.5.1)</name>
    <dbReference type="NCBI Taxonomy" id="521045"/>
    <lineage>
        <taxon>Bacteria</taxon>
        <taxon>Thermotogati</taxon>
        <taxon>Thermotogota</taxon>
        <taxon>Thermotogae</taxon>
        <taxon>Kosmotogales</taxon>
        <taxon>Kosmotogaceae</taxon>
        <taxon>Kosmotoga</taxon>
    </lineage>
</organism>
<dbReference type="KEGG" id="kol:Kole_1492"/>
<dbReference type="SUPFAM" id="SSF53383">
    <property type="entry name" value="PLP-dependent transferases"/>
    <property type="match status" value="1"/>
</dbReference>
<dbReference type="InterPro" id="IPR050596">
    <property type="entry name" value="AspAT/PAT-like"/>
</dbReference>
<dbReference type="AlphaFoldDB" id="C5CEE3"/>
<dbReference type="Gene3D" id="3.40.640.10">
    <property type="entry name" value="Type I PLP-dependent aspartate aminotransferase-like (Major domain)"/>
    <property type="match status" value="1"/>
</dbReference>
<evidence type="ECO:0000256" key="1">
    <source>
        <dbReference type="ARBA" id="ARBA00001933"/>
    </source>
</evidence>
<keyword evidence="9" id="KW-1185">Reference proteome</keyword>
<accession>C5CEE3</accession>
<protein>
    <recommendedName>
        <fullName evidence="6">Aminotransferase</fullName>
        <ecNumber evidence="6">2.6.1.-</ecNumber>
    </recommendedName>
</protein>
<dbReference type="InterPro" id="IPR015424">
    <property type="entry name" value="PyrdxlP-dep_Trfase"/>
</dbReference>
<dbReference type="InterPro" id="IPR004839">
    <property type="entry name" value="Aminotransferase_I/II_large"/>
</dbReference>
<evidence type="ECO:0000256" key="4">
    <source>
        <dbReference type="ARBA" id="ARBA00022679"/>
    </source>
</evidence>
<evidence type="ECO:0000256" key="3">
    <source>
        <dbReference type="ARBA" id="ARBA00022576"/>
    </source>
</evidence>
<gene>
    <name evidence="8" type="ordered locus">Kole_1492</name>
</gene>
<dbReference type="InterPro" id="IPR015422">
    <property type="entry name" value="PyrdxlP-dep_Trfase_small"/>
</dbReference>
<evidence type="ECO:0000259" key="7">
    <source>
        <dbReference type="Pfam" id="PF00155"/>
    </source>
</evidence>
<dbReference type="PRINTS" id="PR00753">
    <property type="entry name" value="ACCSYNTHASE"/>
</dbReference>
<keyword evidence="3 6" id="KW-0032">Aminotransferase</keyword>
<dbReference type="InterPro" id="IPR004838">
    <property type="entry name" value="NHTrfase_class1_PyrdxlP-BS"/>
</dbReference>
<evidence type="ECO:0000313" key="8">
    <source>
        <dbReference type="EMBL" id="ACR80183.1"/>
    </source>
</evidence>
<dbReference type="OrthoDB" id="9802328at2"/>
<dbReference type="NCBIfam" id="NF005744">
    <property type="entry name" value="PRK07568.1"/>
    <property type="match status" value="1"/>
</dbReference>
<dbReference type="RefSeq" id="WP_015868830.1">
    <property type="nucleotide sequence ID" value="NC_012785.1"/>
</dbReference>
<reference evidence="8 9" key="2">
    <citation type="journal article" date="2011" name="J. Bacteriol.">
        <title>Genome Sequence of Kosmotoga olearia Strain TBF 19.5.1, a Thermophilic Bacterium with a Wide Growth Temperature Range, Isolated from the Troll B Oil Platform in the North Sea.</title>
        <authorList>
            <person name="Swithers K.S."/>
            <person name="Dipippo J.L."/>
            <person name="Bruce D.C."/>
            <person name="Detter C."/>
            <person name="Tapia R."/>
            <person name="Han S."/>
            <person name="Goodwin L.A."/>
            <person name="Han J."/>
            <person name="Woyke T."/>
            <person name="Pitluck S."/>
            <person name="Pennacchio L."/>
            <person name="Nolan M."/>
            <person name="Mikhailova N."/>
            <person name="Land M.L."/>
            <person name="Nesbo C.L."/>
            <person name="Gogarten J.P."/>
            <person name="Noll K.M."/>
        </authorList>
    </citation>
    <scope>NUCLEOTIDE SEQUENCE [LARGE SCALE GENOMIC DNA]</scope>
    <source>
        <strain evidence="9">ATCC BAA-1733 / DSM 21960 / TBF 19.5.1</strain>
    </source>
</reference>
<dbReference type="Pfam" id="PF00155">
    <property type="entry name" value="Aminotran_1_2"/>
    <property type="match status" value="1"/>
</dbReference>
<evidence type="ECO:0000256" key="2">
    <source>
        <dbReference type="ARBA" id="ARBA00007441"/>
    </source>
</evidence>
<sequence length="396" mass="44201">MKISSRGVNMPASPIRKLVPYAEIAKKRGIKVYHLNIGQPDIPTPEVFFNAIRNHSEEVVAYSHSAGIYNLREAFSKYYRSWGIDVSPDEIIVTNGGSEAIIFAIGSIADPGDELIVIEPFYANYKGFASMLNVKLVPVSANVTDGYRLPPIELFEKALSNKTRGIIFSNPSNPTGVVYTREELEALLDFARAHDLFVITDEVYREFVFDGKNTVPVLSLDESERIIIVDSISKRYSACGARVGTFLTKNKELYNTVMKFAQARLSPPTMAQVGTIGLLNLGKDYTDNIREEYQKRRDIVFEELSKIDGVIMQKPEGAFYISVKLPVKNSEDFVRWMLTDFDVGGETTMVAPLQGFYATPGMGASEIRIAYVLSAENLRKACEIIRLGLEKYLGSL</sequence>
<keyword evidence="5" id="KW-0663">Pyridoxal phosphate</keyword>